<sequence>MEGGGGGGGQRIRTGVKVGREGGGGDNHGVEERGMEGSPYSPSCDGLNLSFSLNRLVQPDLEQEGISRAGSAGQLRTCSPTRSVIISTCFSDRRRTISMSSILTSRKSLKLSLLLLFFLLS</sequence>
<accession>A0A7S4PF79</accession>
<dbReference type="EMBL" id="HBKN01043172">
    <property type="protein sequence ID" value="CAE2332011.1"/>
    <property type="molecule type" value="Transcribed_RNA"/>
</dbReference>
<evidence type="ECO:0000256" key="1">
    <source>
        <dbReference type="SAM" id="MobiDB-lite"/>
    </source>
</evidence>
<gene>
    <name evidence="2" type="ORF">GTHE00462_LOCUS33819</name>
</gene>
<proteinExistence type="predicted"/>
<feature type="compositionally biased region" description="Gly residues" evidence="1">
    <location>
        <begin position="1"/>
        <end position="10"/>
    </location>
</feature>
<organism evidence="2">
    <name type="scientific">Guillardia theta</name>
    <name type="common">Cryptophyte</name>
    <name type="synonym">Cryptomonas phi</name>
    <dbReference type="NCBI Taxonomy" id="55529"/>
    <lineage>
        <taxon>Eukaryota</taxon>
        <taxon>Cryptophyceae</taxon>
        <taxon>Pyrenomonadales</taxon>
        <taxon>Geminigeraceae</taxon>
        <taxon>Guillardia</taxon>
    </lineage>
</organism>
<dbReference type="AlphaFoldDB" id="A0A7S4PF79"/>
<reference evidence="2" key="1">
    <citation type="submission" date="2021-01" db="EMBL/GenBank/DDBJ databases">
        <authorList>
            <person name="Corre E."/>
            <person name="Pelletier E."/>
            <person name="Niang G."/>
            <person name="Scheremetjew M."/>
            <person name="Finn R."/>
            <person name="Kale V."/>
            <person name="Holt S."/>
            <person name="Cochrane G."/>
            <person name="Meng A."/>
            <person name="Brown T."/>
            <person name="Cohen L."/>
        </authorList>
    </citation>
    <scope>NUCLEOTIDE SEQUENCE</scope>
    <source>
        <strain evidence="2">CCMP 2712</strain>
    </source>
</reference>
<evidence type="ECO:0000313" key="2">
    <source>
        <dbReference type="EMBL" id="CAE2332011.1"/>
    </source>
</evidence>
<protein>
    <submittedName>
        <fullName evidence="2">Uncharacterized protein</fullName>
    </submittedName>
</protein>
<feature type="region of interest" description="Disordered" evidence="1">
    <location>
        <begin position="1"/>
        <end position="42"/>
    </location>
</feature>
<name>A0A7S4PF79_GUITH</name>